<dbReference type="RefSeq" id="WP_395118769.1">
    <property type="nucleotide sequence ID" value="NZ_CP170721.1"/>
</dbReference>
<dbReference type="InterPro" id="IPR000182">
    <property type="entry name" value="GNAT_dom"/>
</dbReference>
<gene>
    <name evidence="2" type="ORF">ACFYG5_06115</name>
</gene>
<reference evidence="2" key="1">
    <citation type="submission" date="2024-10" db="EMBL/GenBank/DDBJ databases">
        <authorList>
            <person name="Lesea H.P."/>
            <person name="Kuehl J.V."/>
            <person name="Chandonia J.-M."/>
        </authorList>
    </citation>
    <scope>NUCLEOTIDE SEQUENCE</scope>
    <source>
        <strain evidence="2">FW102-FHT14D07</strain>
    </source>
</reference>
<dbReference type="InterPro" id="IPR016181">
    <property type="entry name" value="Acyl_CoA_acyltransferase"/>
</dbReference>
<dbReference type="Gene3D" id="3.40.630.30">
    <property type="match status" value="1"/>
</dbReference>
<dbReference type="Pfam" id="PF13508">
    <property type="entry name" value="Acetyltransf_7"/>
    <property type="match status" value="1"/>
</dbReference>
<dbReference type="EMBL" id="CP170721">
    <property type="protein sequence ID" value="XIA19706.1"/>
    <property type="molecule type" value="Genomic_DNA"/>
</dbReference>
<evidence type="ECO:0000313" key="2">
    <source>
        <dbReference type="EMBL" id="XIA19706.1"/>
    </source>
</evidence>
<organism evidence="2">
    <name type="scientific">Rhodanobacter sp. FW102-FHT14D07</name>
    <dbReference type="NCBI Taxonomy" id="3351462"/>
    <lineage>
        <taxon>Bacteria</taxon>
        <taxon>Pseudomonadati</taxon>
        <taxon>Pseudomonadota</taxon>
        <taxon>Gammaproteobacteria</taxon>
        <taxon>Lysobacterales</taxon>
        <taxon>Rhodanobacteraceae</taxon>
        <taxon>Rhodanobacter</taxon>
    </lineage>
</organism>
<dbReference type="PROSITE" id="PS51186">
    <property type="entry name" value="GNAT"/>
    <property type="match status" value="1"/>
</dbReference>
<sequence>MQNAIIDPNQGEVSPTTTEGVAPAIIRRCRDDERATILAIIQAAAEAYRGVIPDDCWHEPYMTLRELDGEIAAGVEFRGYEMDGALVGVMGVQAVRDVDLIRHAYVLPGQQGRGIGGELITHLRRQSARRMLVGTWSAADWAIRFYQRHGFEPVPTAQAPKLLRAYWNISERQIEASVVLADVRPIPAGTPTRFLRC</sequence>
<dbReference type="SUPFAM" id="SSF55729">
    <property type="entry name" value="Acyl-CoA N-acyltransferases (Nat)"/>
    <property type="match status" value="1"/>
</dbReference>
<dbReference type="GO" id="GO:0016747">
    <property type="term" value="F:acyltransferase activity, transferring groups other than amino-acyl groups"/>
    <property type="evidence" value="ECO:0007669"/>
    <property type="project" value="InterPro"/>
</dbReference>
<keyword evidence="2" id="KW-0012">Acyltransferase</keyword>
<dbReference type="AlphaFoldDB" id="A0AB74UYK7"/>
<name>A0AB74UYK7_9GAMM</name>
<dbReference type="EC" id="2.3.-.-" evidence="2"/>
<accession>A0AB74UYK7</accession>
<evidence type="ECO:0000259" key="1">
    <source>
        <dbReference type="PROSITE" id="PS51186"/>
    </source>
</evidence>
<feature type="domain" description="N-acetyltransferase" evidence="1">
    <location>
        <begin position="24"/>
        <end position="173"/>
    </location>
</feature>
<protein>
    <submittedName>
        <fullName evidence="2">GNAT family N-acetyltransferase</fullName>
        <ecNumber evidence="2">2.3.-.-</ecNumber>
    </submittedName>
</protein>
<keyword evidence="2" id="KW-0808">Transferase</keyword>
<proteinExistence type="predicted"/>